<protein>
    <submittedName>
        <fullName evidence="1 3">Uncharacterized protein</fullName>
    </submittedName>
</protein>
<dbReference type="GeneID" id="54419058"/>
<evidence type="ECO:0000313" key="1">
    <source>
        <dbReference type="EMBL" id="KAF1817361.1"/>
    </source>
</evidence>
<reference evidence="1 3" key="1">
    <citation type="submission" date="2020-01" db="EMBL/GenBank/DDBJ databases">
        <authorList>
            <consortium name="DOE Joint Genome Institute"/>
            <person name="Haridas S."/>
            <person name="Albert R."/>
            <person name="Binder M."/>
            <person name="Bloem J."/>
            <person name="Labutti K."/>
            <person name="Salamov A."/>
            <person name="Andreopoulos B."/>
            <person name="Baker S.E."/>
            <person name="Barry K."/>
            <person name="Bills G."/>
            <person name="Bluhm B.H."/>
            <person name="Cannon C."/>
            <person name="Castanera R."/>
            <person name="Culley D.E."/>
            <person name="Daum C."/>
            <person name="Ezra D."/>
            <person name="Gonzalez J.B."/>
            <person name="Henrissat B."/>
            <person name="Kuo A."/>
            <person name="Liang C."/>
            <person name="Lipzen A."/>
            <person name="Lutzoni F."/>
            <person name="Magnuson J."/>
            <person name="Mondo S."/>
            <person name="Nolan M."/>
            <person name="Ohm R."/>
            <person name="Pangilinan J."/>
            <person name="Park H.-J."/>
            <person name="Ramirez L."/>
            <person name="Alfaro M."/>
            <person name="Sun H."/>
            <person name="Tritt A."/>
            <person name="Yoshinaga Y."/>
            <person name="Zwiers L.-H."/>
            <person name="Turgeon B.G."/>
            <person name="Goodwin S.B."/>
            <person name="Spatafora J.W."/>
            <person name="Crous P.W."/>
            <person name="Grigoriev I.V."/>
        </authorList>
    </citation>
    <scope>NUCLEOTIDE SEQUENCE</scope>
    <source>
        <strain evidence="1 3">CBS 781.70</strain>
    </source>
</reference>
<evidence type="ECO:0000313" key="2">
    <source>
        <dbReference type="Proteomes" id="UP000504638"/>
    </source>
</evidence>
<proteinExistence type="predicted"/>
<dbReference type="EMBL" id="ML975149">
    <property type="protein sequence ID" value="KAF1817361.1"/>
    <property type="molecule type" value="Genomic_DNA"/>
</dbReference>
<sequence length="83" mass="9332">MLAPIVISALSLSASRYHTIPYFFTLPELLLRFLHSRHRSHGCHVVDTHKSTTATGSWFPGSVNQRRKKGSICDLRVPGWETG</sequence>
<accession>A0A6G1GHI6</accession>
<reference evidence="3" key="3">
    <citation type="submission" date="2025-04" db="UniProtKB">
        <authorList>
            <consortium name="RefSeq"/>
        </authorList>
    </citation>
    <scope>IDENTIFICATION</scope>
    <source>
        <strain evidence="3">CBS 781.70</strain>
    </source>
</reference>
<organism evidence="1">
    <name type="scientific">Eremomyces bilateralis CBS 781.70</name>
    <dbReference type="NCBI Taxonomy" id="1392243"/>
    <lineage>
        <taxon>Eukaryota</taxon>
        <taxon>Fungi</taxon>
        <taxon>Dikarya</taxon>
        <taxon>Ascomycota</taxon>
        <taxon>Pezizomycotina</taxon>
        <taxon>Dothideomycetes</taxon>
        <taxon>Dothideomycetes incertae sedis</taxon>
        <taxon>Eremomycetales</taxon>
        <taxon>Eremomycetaceae</taxon>
        <taxon>Eremomyces</taxon>
    </lineage>
</organism>
<gene>
    <name evidence="1 3" type="ORF">P152DRAFT_453943</name>
</gene>
<name>A0A6G1GHI6_9PEZI</name>
<dbReference type="AlphaFoldDB" id="A0A6G1GHI6"/>
<keyword evidence="2" id="KW-1185">Reference proteome</keyword>
<reference evidence="3" key="2">
    <citation type="submission" date="2020-04" db="EMBL/GenBank/DDBJ databases">
        <authorList>
            <consortium name="NCBI Genome Project"/>
        </authorList>
    </citation>
    <scope>NUCLEOTIDE SEQUENCE</scope>
    <source>
        <strain evidence="3">CBS 781.70</strain>
    </source>
</reference>
<dbReference type="Proteomes" id="UP000504638">
    <property type="component" value="Unplaced"/>
</dbReference>
<evidence type="ECO:0000313" key="3">
    <source>
        <dbReference type="RefSeq" id="XP_033538992.1"/>
    </source>
</evidence>
<dbReference type="RefSeq" id="XP_033538992.1">
    <property type="nucleotide sequence ID" value="XM_033678488.1"/>
</dbReference>